<keyword evidence="3" id="KW-1185">Reference proteome</keyword>
<evidence type="ECO:0000256" key="1">
    <source>
        <dbReference type="SAM" id="MobiDB-lite"/>
    </source>
</evidence>
<accession>A0AAN5CXG3</accession>
<feature type="region of interest" description="Disordered" evidence="1">
    <location>
        <begin position="1"/>
        <end position="24"/>
    </location>
</feature>
<protein>
    <submittedName>
        <fullName evidence="2">Uncharacterized protein</fullName>
    </submittedName>
</protein>
<evidence type="ECO:0000313" key="2">
    <source>
        <dbReference type="EMBL" id="GMR52911.1"/>
    </source>
</evidence>
<proteinExistence type="predicted"/>
<sequence length="69" mass="7534">MNRPINGSRPSTSKGATNISEGTMQAVRRLSTTLGLPYTDEQLLAFVKAIEAGADPVKLVHIINEKRRI</sequence>
<feature type="compositionally biased region" description="Polar residues" evidence="1">
    <location>
        <begin position="8"/>
        <end position="23"/>
    </location>
</feature>
<dbReference type="Proteomes" id="UP001328107">
    <property type="component" value="Unassembled WGS sequence"/>
</dbReference>
<dbReference type="AlphaFoldDB" id="A0AAN5CXG3"/>
<gene>
    <name evidence="2" type="ORF">PMAYCL1PPCAC_23106</name>
</gene>
<comment type="caution">
    <text evidence="2">The sequence shown here is derived from an EMBL/GenBank/DDBJ whole genome shotgun (WGS) entry which is preliminary data.</text>
</comment>
<reference evidence="3" key="1">
    <citation type="submission" date="2022-10" db="EMBL/GenBank/DDBJ databases">
        <title>Genome assembly of Pristionchus species.</title>
        <authorList>
            <person name="Yoshida K."/>
            <person name="Sommer R.J."/>
        </authorList>
    </citation>
    <scope>NUCLEOTIDE SEQUENCE [LARGE SCALE GENOMIC DNA]</scope>
    <source>
        <strain evidence="3">RS5460</strain>
    </source>
</reference>
<dbReference type="EMBL" id="BTRK01000005">
    <property type="protein sequence ID" value="GMR52911.1"/>
    <property type="molecule type" value="Genomic_DNA"/>
</dbReference>
<evidence type="ECO:0000313" key="3">
    <source>
        <dbReference type="Proteomes" id="UP001328107"/>
    </source>
</evidence>
<organism evidence="2 3">
    <name type="scientific">Pristionchus mayeri</name>
    <dbReference type="NCBI Taxonomy" id="1317129"/>
    <lineage>
        <taxon>Eukaryota</taxon>
        <taxon>Metazoa</taxon>
        <taxon>Ecdysozoa</taxon>
        <taxon>Nematoda</taxon>
        <taxon>Chromadorea</taxon>
        <taxon>Rhabditida</taxon>
        <taxon>Rhabditina</taxon>
        <taxon>Diplogasteromorpha</taxon>
        <taxon>Diplogasteroidea</taxon>
        <taxon>Neodiplogasteridae</taxon>
        <taxon>Pristionchus</taxon>
    </lineage>
</organism>
<name>A0AAN5CXG3_9BILA</name>